<keyword evidence="3 4" id="KW-0175">Coiled coil</keyword>
<evidence type="ECO:0000313" key="6">
    <source>
        <dbReference type="EMBL" id="KOC63726.1"/>
    </source>
</evidence>
<comment type="similarity">
    <text evidence="1">Belongs to the ENTR1 family.</text>
</comment>
<name>A0A0L7QYT7_9HYME</name>
<accession>A0A0L7QYT7</accession>
<dbReference type="EMBL" id="KQ414687">
    <property type="protein sequence ID" value="KOC63726.1"/>
    <property type="molecule type" value="Genomic_DNA"/>
</dbReference>
<dbReference type="GO" id="GO:0032465">
    <property type="term" value="P:regulation of cytokinesis"/>
    <property type="evidence" value="ECO:0007669"/>
    <property type="project" value="TreeGrafter"/>
</dbReference>
<dbReference type="GO" id="GO:0005769">
    <property type="term" value="C:early endosome"/>
    <property type="evidence" value="ECO:0007669"/>
    <property type="project" value="TreeGrafter"/>
</dbReference>
<proteinExistence type="inferred from homology"/>
<evidence type="ECO:0000256" key="4">
    <source>
        <dbReference type="SAM" id="Coils"/>
    </source>
</evidence>
<dbReference type="Proteomes" id="UP000053825">
    <property type="component" value="Unassembled WGS sequence"/>
</dbReference>
<evidence type="ECO:0000313" key="7">
    <source>
        <dbReference type="Proteomes" id="UP000053825"/>
    </source>
</evidence>
<dbReference type="PANTHER" id="PTHR31259:SF3">
    <property type="entry name" value="ENDOSOME-ASSOCIATED-TRAFFICKING REGULATOR 1"/>
    <property type="match status" value="1"/>
</dbReference>
<evidence type="ECO:0000256" key="1">
    <source>
        <dbReference type="ARBA" id="ARBA00007791"/>
    </source>
</evidence>
<keyword evidence="7" id="KW-1185">Reference proteome</keyword>
<dbReference type="GO" id="GO:0030496">
    <property type="term" value="C:midbody"/>
    <property type="evidence" value="ECO:0007669"/>
    <property type="project" value="TreeGrafter"/>
</dbReference>
<dbReference type="AlphaFoldDB" id="A0A0L7QYT7"/>
<evidence type="ECO:0000256" key="2">
    <source>
        <dbReference type="ARBA" id="ARBA00016007"/>
    </source>
</evidence>
<dbReference type="GO" id="GO:0005813">
    <property type="term" value="C:centrosome"/>
    <property type="evidence" value="ECO:0007669"/>
    <property type="project" value="TreeGrafter"/>
</dbReference>
<evidence type="ECO:0000256" key="3">
    <source>
        <dbReference type="ARBA" id="ARBA00023054"/>
    </source>
</evidence>
<evidence type="ECO:0000256" key="5">
    <source>
        <dbReference type="SAM" id="MobiDB-lite"/>
    </source>
</evidence>
<dbReference type="GO" id="GO:0036064">
    <property type="term" value="C:ciliary basal body"/>
    <property type="evidence" value="ECO:0007669"/>
    <property type="project" value="TreeGrafter"/>
</dbReference>
<feature type="coiled-coil region" evidence="4">
    <location>
        <begin position="294"/>
        <end position="395"/>
    </location>
</feature>
<dbReference type="GO" id="GO:1903566">
    <property type="term" value="P:positive regulation of protein localization to cilium"/>
    <property type="evidence" value="ECO:0007669"/>
    <property type="project" value="TreeGrafter"/>
</dbReference>
<dbReference type="OrthoDB" id="6499155at2759"/>
<dbReference type="STRING" id="597456.A0A0L7QYT7"/>
<protein>
    <recommendedName>
        <fullName evidence="2">Endosome-associated-trafficking regulator 1</fullName>
    </recommendedName>
</protein>
<sequence length="475" mass="53285">MMASRKKSYDSSRSVSRNARRHVGEVMFSSSSSSEEEVTTGCRSCRNTSKEYFTRNPVEADSQTGPNRSERYDENPFSFKHFIKSGSEMNYQNTGARPKIYSSPTPSPYNLEKDSAVYSRNPTELPDFVQDHLVIEQYYLNCGLKQQPILDVDNLPDFALNSVEQRQTRLRNESKKDESNACDFSFDLTESLDKGLPHRNESVPNTSCSDHLSVFVRPITGSNERPEASGFPLDLPISVAEPDPGSNVSIRDSGTNEGNVSKALPDFLNDGPIHNRTTLSTESGPIPNSAESTERRLLLENERLRHELELAQKQINEKSERIQVLESELASRREVEHEETIHLEKAMEQVEDNLKRSTRRAVYAESTVSSLKREIKSLTMELSLLRLENKELKAGIVTGSRSEYGSSKTDQTVRRLASDLKNAASSAEISLRQLISGVDNLRVLASALENVDRIEDRTKDFVPDFDEDNAAGPAL</sequence>
<feature type="region of interest" description="Disordered" evidence="5">
    <location>
        <begin position="265"/>
        <end position="292"/>
    </location>
</feature>
<dbReference type="GO" id="GO:0045724">
    <property type="term" value="P:positive regulation of cilium assembly"/>
    <property type="evidence" value="ECO:0007669"/>
    <property type="project" value="TreeGrafter"/>
</dbReference>
<dbReference type="InterPro" id="IPR026757">
    <property type="entry name" value="ENTR1"/>
</dbReference>
<reference evidence="6 7" key="1">
    <citation type="submission" date="2015-07" db="EMBL/GenBank/DDBJ databases">
        <title>The genome of Habropoda laboriosa.</title>
        <authorList>
            <person name="Pan H."/>
            <person name="Kapheim K."/>
        </authorList>
    </citation>
    <scope>NUCLEOTIDE SEQUENCE [LARGE SCALE GENOMIC DNA]</scope>
    <source>
        <strain evidence="6">0110345459</strain>
    </source>
</reference>
<gene>
    <name evidence="6" type="ORF">WH47_02265</name>
</gene>
<dbReference type="GO" id="GO:0055037">
    <property type="term" value="C:recycling endosome"/>
    <property type="evidence" value="ECO:0007669"/>
    <property type="project" value="TreeGrafter"/>
</dbReference>
<organism evidence="6 7">
    <name type="scientific">Habropoda laboriosa</name>
    <dbReference type="NCBI Taxonomy" id="597456"/>
    <lineage>
        <taxon>Eukaryota</taxon>
        <taxon>Metazoa</taxon>
        <taxon>Ecdysozoa</taxon>
        <taxon>Arthropoda</taxon>
        <taxon>Hexapoda</taxon>
        <taxon>Insecta</taxon>
        <taxon>Pterygota</taxon>
        <taxon>Neoptera</taxon>
        <taxon>Endopterygota</taxon>
        <taxon>Hymenoptera</taxon>
        <taxon>Apocrita</taxon>
        <taxon>Aculeata</taxon>
        <taxon>Apoidea</taxon>
        <taxon>Anthophila</taxon>
        <taxon>Apidae</taxon>
        <taxon>Habropoda</taxon>
    </lineage>
</organism>
<feature type="region of interest" description="Disordered" evidence="5">
    <location>
        <begin position="1"/>
        <end position="74"/>
    </location>
</feature>
<dbReference type="PANTHER" id="PTHR31259">
    <property type="entry name" value="ENDOSOME-ASSOCIATED TRAFFICKING REGULATOR 1"/>
    <property type="match status" value="1"/>
</dbReference>